<name>A0A1M7BJS6_9FLAO</name>
<dbReference type="Proteomes" id="UP000093508">
    <property type="component" value="Unassembled WGS sequence"/>
</dbReference>
<protein>
    <recommendedName>
        <fullName evidence="6">GRAM domain-containing protein</fullName>
    </recommendedName>
</protein>
<proteinExistence type="predicted"/>
<dbReference type="EMBL" id="MAYF01000224">
    <property type="protein sequence ID" value="OCA78351.1"/>
    <property type="molecule type" value="Genomic_DNA"/>
</dbReference>
<sequence>MPTDFFFYFIIAIPVFFIVSGFFFFLQKDKIIEQYKQSDAVMIKNINGNIVTVVKGGLRYSKSFQWGSFDILLNQNSMFLFPRSLYILPQRCINLRFKLDTRNTRNPAVLTEFHINKSSVKLIYYPNHLLYAKSTVSLNNLNQEQVLLFQKALNRQA</sequence>
<dbReference type="AlphaFoldDB" id="A0A1M7BJS6"/>
<evidence type="ECO:0000313" key="3">
    <source>
        <dbReference type="EMBL" id="SHL55285.1"/>
    </source>
</evidence>
<dbReference type="Proteomes" id="UP000184069">
    <property type="component" value="Unassembled WGS sequence"/>
</dbReference>
<reference evidence="3 5" key="2">
    <citation type="submission" date="2016-11" db="EMBL/GenBank/DDBJ databases">
        <authorList>
            <person name="Jaros S."/>
            <person name="Januszkiewicz K."/>
            <person name="Wedrychowicz H."/>
        </authorList>
    </citation>
    <scope>NUCLEOTIDE SEQUENCE [LARGE SCALE GENOMIC DNA]</scope>
    <source>
        <strain evidence="3 5">DSM 27621</strain>
    </source>
</reference>
<dbReference type="EMBL" id="FRBM01000004">
    <property type="protein sequence ID" value="SHL55285.1"/>
    <property type="molecule type" value="Genomic_DNA"/>
</dbReference>
<accession>A0A1M7BJS6</accession>
<reference evidence="2 4" key="1">
    <citation type="submission" date="2016-07" db="EMBL/GenBank/DDBJ databases">
        <authorList>
            <person name="Jeong J.-J."/>
            <person name="Kim D.W."/>
            <person name="Sang M.K."/>
            <person name="Choi I.-G."/>
            <person name="Kim K.D."/>
        </authorList>
    </citation>
    <scope>NUCLEOTIDE SEQUENCE [LARGE SCALE GENOMIC DNA]</scope>
    <source>
        <strain evidence="2 4">C-26</strain>
    </source>
</reference>
<evidence type="ECO:0000313" key="2">
    <source>
        <dbReference type="EMBL" id="OCA78351.1"/>
    </source>
</evidence>
<organism evidence="3 5">
    <name type="scientific">Chryseobacterium contaminans</name>
    <dbReference type="NCBI Taxonomy" id="1423959"/>
    <lineage>
        <taxon>Bacteria</taxon>
        <taxon>Pseudomonadati</taxon>
        <taxon>Bacteroidota</taxon>
        <taxon>Flavobacteriia</taxon>
        <taxon>Flavobacteriales</taxon>
        <taxon>Weeksellaceae</taxon>
        <taxon>Chryseobacterium group</taxon>
        <taxon>Chryseobacterium</taxon>
    </lineage>
</organism>
<gene>
    <name evidence="2" type="ORF">BBH99_08670</name>
    <name evidence="3" type="ORF">SAMN05444407_104424</name>
</gene>
<keyword evidence="1" id="KW-0812">Transmembrane</keyword>
<keyword evidence="1" id="KW-0472">Membrane</keyword>
<evidence type="ECO:0000313" key="5">
    <source>
        <dbReference type="Proteomes" id="UP000184069"/>
    </source>
</evidence>
<evidence type="ECO:0000256" key="1">
    <source>
        <dbReference type="SAM" id="Phobius"/>
    </source>
</evidence>
<evidence type="ECO:0000313" key="4">
    <source>
        <dbReference type="Proteomes" id="UP000093508"/>
    </source>
</evidence>
<keyword evidence="4" id="KW-1185">Reference proteome</keyword>
<evidence type="ECO:0008006" key="6">
    <source>
        <dbReference type="Google" id="ProtNLM"/>
    </source>
</evidence>
<feature type="transmembrane region" description="Helical" evidence="1">
    <location>
        <begin position="6"/>
        <end position="26"/>
    </location>
</feature>
<keyword evidence="1" id="KW-1133">Transmembrane helix</keyword>
<dbReference type="STRING" id="1423959.SAMN05444407_104424"/>
<dbReference type="RefSeq" id="WP_066696159.1">
    <property type="nucleotide sequence ID" value="NZ_JBBCKM010000019.1"/>
</dbReference>